<accession>A0AAW1Q3Y6</accession>
<protein>
    <recommendedName>
        <fullName evidence="2">25S rRNA (uridine-N(3))-methyltransferase BMT5-like domain-containing protein</fullName>
    </recommendedName>
</protein>
<name>A0AAW1Q3Y6_9CHLO</name>
<feature type="compositionally biased region" description="Basic residues" evidence="1">
    <location>
        <begin position="281"/>
        <end position="290"/>
    </location>
</feature>
<proteinExistence type="predicted"/>
<evidence type="ECO:0000259" key="2">
    <source>
        <dbReference type="Pfam" id="PF10354"/>
    </source>
</evidence>
<dbReference type="Proteomes" id="UP001489004">
    <property type="component" value="Unassembled WGS sequence"/>
</dbReference>
<dbReference type="EMBL" id="JALJOR010000006">
    <property type="protein sequence ID" value="KAK9815548.1"/>
    <property type="molecule type" value="Genomic_DNA"/>
</dbReference>
<keyword evidence="4" id="KW-1185">Reference proteome</keyword>
<feature type="compositionally biased region" description="Basic residues" evidence="1">
    <location>
        <begin position="34"/>
        <end position="45"/>
    </location>
</feature>
<evidence type="ECO:0000313" key="3">
    <source>
        <dbReference type="EMBL" id="KAK9815548.1"/>
    </source>
</evidence>
<comment type="caution">
    <text evidence="3">The sequence shown here is derived from an EMBL/GenBank/DDBJ whole genome shotgun (WGS) entry which is preliminary data.</text>
</comment>
<dbReference type="GO" id="GO:0070475">
    <property type="term" value="P:rRNA base methylation"/>
    <property type="evidence" value="ECO:0007669"/>
    <property type="project" value="InterPro"/>
</dbReference>
<evidence type="ECO:0000256" key="1">
    <source>
        <dbReference type="SAM" id="MobiDB-lite"/>
    </source>
</evidence>
<dbReference type="SUPFAM" id="SSF53335">
    <property type="entry name" value="S-adenosyl-L-methionine-dependent methyltransferases"/>
    <property type="match status" value="1"/>
</dbReference>
<dbReference type="GO" id="GO:0005737">
    <property type="term" value="C:cytoplasm"/>
    <property type="evidence" value="ECO:0007669"/>
    <property type="project" value="TreeGrafter"/>
</dbReference>
<dbReference type="InterPro" id="IPR029063">
    <property type="entry name" value="SAM-dependent_MTases_sf"/>
</dbReference>
<feature type="region of interest" description="Disordered" evidence="1">
    <location>
        <begin position="252"/>
        <end position="300"/>
    </location>
</feature>
<dbReference type="PANTHER" id="PTHR11538">
    <property type="entry name" value="PHENYLALANYL-TRNA SYNTHETASE"/>
    <property type="match status" value="1"/>
</dbReference>
<dbReference type="GO" id="GO:0070042">
    <property type="term" value="F:rRNA (uridine-N3-)-methyltransferase activity"/>
    <property type="evidence" value="ECO:0007669"/>
    <property type="project" value="InterPro"/>
</dbReference>
<gene>
    <name evidence="3" type="ORF">WJX72_005601</name>
</gene>
<dbReference type="Pfam" id="PF10354">
    <property type="entry name" value="BMT5-like"/>
    <property type="match status" value="1"/>
</dbReference>
<dbReference type="InterPro" id="IPR019446">
    <property type="entry name" value="BMT5-like"/>
</dbReference>
<organism evidence="3 4">
    <name type="scientific">[Myrmecia] bisecta</name>
    <dbReference type="NCBI Taxonomy" id="41462"/>
    <lineage>
        <taxon>Eukaryota</taxon>
        <taxon>Viridiplantae</taxon>
        <taxon>Chlorophyta</taxon>
        <taxon>core chlorophytes</taxon>
        <taxon>Trebouxiophyceae</taxon>
        <taxon>Trebouxiales</taxon>
        <taxon>Trebouxiaceae</taxon>
        <taxon>Myrmecia</taxon>
    </lineage>
</organism>
<dbReference type="AlphaFoldDB" id="A0AAW1Q3Y6"/>
<evidence type="ECO:0000313" key="4">
    <source>
        <dbReference type="Proteomes" id="UP001489004"/>
    </source>
</evidence>
<feature type="region of interest" description="Disordered" evidence="1">
    <location>
        <begin position="1"/>
        <end position="46"/>
    </location>
</feature>
<feature type="domain" description="25S rRNA (uridine-N(3))-methyltransferase BMT5-like" evidence="2">
    <location>
        <begin position="58"/>
        <end position="239"/>
    </location>
</feature>
<dbReference type="PANTHER" id="PTHR11538:SF26">
    <property type="entry name" value="FERREDOXIN-FOLD ANTICODON-BINDING DOMAIN-CONTAINING PROTEIN 1"/>
    <property type="match status" value="1"/>
</dbReference>
<sequence>MKHKKRERRLAARRQAKQLGANTTANRKADSKQKPKLKLKHKQRHSPAELFTDAQHILLVGEGNFSFARAVVRNLTGQGAGIVATGYDSPDVLEQKYEEGDNPVSSILQELLAAGVTVKCNIDATSLKKSLMANKKSGGLKVADLAFDRVVFNFPHIGLGIKDQDVNVRKNQALLASFFQSSCEVLRPDGEIHVTLKQGKPYDLWNVVGVAHQATGGLLRLKASFKFDPSHWPGYAHRRTLGYKEGMSASGNEEVAGRSRTYVFAPSQPAPGQAGCSPKQARPRAGKRQRAASDSDSGSD</sequence>
<reference evidence="3 4" key="1">
    <citation type="journal article" date="2024" name="Nat. Commun.">
        <title>Phylogenomics reveals the evolutionary origins of lichenization in chlorophyte algae.</title>
        <authorList>
            <person name="Puginier C."/>
            <person name="Libourel C."/>
            <person name="Otte J."/>
            <person name="Skaloud P."/>
            <person name="Haon M."/>
            <person name="Grisel S."/>
            <person name="Petersen M."/>
            <person name="Berrin J.G."/>
            <person name="Delaux P.M."/>
            <person name="Dal Grande F."/>
            <person name="Keller J."/>
        </authorList>
    </citation>
    <scope>NUCLEOTIDE SEQUENCE [LARGE SCALE GENOMIC DNA]</scope>
    <source>
        <strain evidence="3 4">SAG 2043</strain>
    </source>
</reference>
<feature type="compositionally biased region" description="Basic residues" evidence="1">
    <location>
        <begin position="1"/>
        <end position="16"/>
    </location>
</feature>